<dbReference type="InterPro" id="IPR016181">
    <property type="entry name" value="Acyl_CoA_acyltransferase"/>
</dbReference>
<dbReference type="PANTHER" id="PTHR43441">
    <property type="entry name" value="RIBOSOMAL-PROTEIN-SERINE ACETYLTRANSFERASE"/>
    <property type="match status" value="1"/>
</dbReference>
<protein>
    <submittedName>
        <fullName evidence="2">N-acetyltransferase</fullName>
    </submittedName>
</protein>
<proteinExistence type="predicted"/>
<dbReference type="Proteomes" id="UP000649955">
    <property type="component" value="Unassembled WGS sequence"/>
</dbReference>
<evidence type="ECO:0000259" key="1">
    <source>
        <dbReference type="PROSITE" id="PS51186"/>
    </source>
</evidence>
<dbReference type="InterPro" id="IPR051908">
    <property type="entry name" value="Ribosomal_N-acetyltransferase"/>
</dbReference>
<evidence type="ECO:0000313" key="3">
    <source>
        <dbReference type="Proteomes" id="UP000649955"/>
    </source>
</evidence>
<reference evidence="3" key="1">
    <citation type="journal article" date="2019" name="Int. J. Syst. Evol. Microbiol.">
        <title>The Global Catalogue of Microorganisms (GCM) 10K type strain sequencing project: providing services to taxonomists for standard genome sequencing and annotation.</title>
        <authorList>
            <consortium name="The Broad Institute Genomics Platform"/>
            <consortium name="The Broad Institute Genome Sequencing Center for Infectious Disease"/>
            <person name="Wu L."/>
            <person name="Ma J."/>
        </authorList>
    </citation>
    <scope>NUCLEOTIDE SEQUENCE [LARGE SCALE GENOMIC DNA]</scope>
    <source>
        <strain evidence="3">CGMCC 4.7680</strain>
    </source>
</reference>
<gene>
    <name evidence="2" type="ORF">GCM10017567_54570</name>
</gene>
<dbReference type="Pfam" id="PF13302">
    <property type="entry name" value="Acetyltransf_3"/>
    <property type="match status" value="1"/>
</dbReference>
<sequence length="187" mass="20327">MQGMETPAETYREDGFTLARWQFADGPELVATVNGSLEHLGAWMIWASGGYTAEDGAEFLRTTRQNWASGETHDFAIRVDGSIAGAVGVMAREGGVEIGYWLAREFVGRGLVTRAVTLLTEEAFRLGAGYVEIKHDERNVRSGAVPARLGFTVVRTEPADKPLAPSCTGINRVWRLLRRPCSAPAGS</sequence>
<feature type="domain" description="N-acetyltransferase" evidence="1">
    <location>
        <begin position="28"/>
        <end position="180"/>
    </location>
</feature>
<dbReference type="PANTHER" id="PTHR43441:SF3">
    <property type="entry name" value="ACETYLTRANSFERASE"/>
    <property type="match status" value="1"/>
</dbReference>
<evidence type="ECO:0000313" key="2">
    <source>
        <dbReference type="EMBL" id="GHG28131.1"/>
    </source>
</evidence>
<dbReference type="Gene3D" id="3.40.630.30">
    <property type="match status" value="1"/>
</dbReference>
<comment type="caution">
    <text evidence="2">The sequence shown here is derived from an EMBL/GenBank/DDBJ whole genome shotgun (WGS) entry which is preliminary data.</text>
</comment>
<accession>A0ABQ3KII5</accession>
<dbReference type="EMBL" id="BNAW01000028">
    <property type="protein sequence ID" value="GHG28131.1"/>
    <property type="molecule type" value="Genomic_DNA"/>
</dbReference>
<dbReference type="PROSITE" id="PS51186">
    <property type="entry name" value="GNAT"/>
    <property type="match status" value="1"/>
</dbReference>
<organism evidence="2 3">
    <name type="scientific">Amycolatopsis bullii</name>
    <dbReference type="NCBI Taxonomy" id="941987"/>
    <lineage>
        <taxon>Bacteria</taxon>
        <taxon>Bacillati</taxon>
        <taxon>Actinomycetota</taxon>
        <taxon>Actinomycetes</taxon>
        <taxon>Pseudonocardiales</taxon>
        <taxon>Pseudonocardiaceae</taxon>
        <taxon>Amycolatopsis</taxon>
    </lineage>
</organism>
<dbReference type="InterPro" id="IPR000182">
    <property type="entry name" value="GNAT_dom"/>
</dbReference>
<dbReference type="SUPFAM" id="SSF55729">
    <property type="entry name" value="Acyl-CoA N-acyltransferases (Nat)"/>
    <property type="match status" value="1"/>
</dbReference>
<keyword evidence="3" id="KW-1185">Reference proteome</keyword>
<name>A0ABQ3KII5_9PSEU</name>